<dbReference type="OrthoDB" id="5739879at2"/>
<evidence type="ECO:0000313" key="1">
    <source>
        <dbReference type="EMBL" id="AQZ97731.1"/>
    </source>
</evidence>
<sequence length="213" mass="23698">MVPTVDIAPALFHQLVDVKRSMQQLQLSPSKTEEVITAYILNQWWAEQGLPYSIAIATPPTGYDGLLKVNGQVPEGQTMAVEFKSAQKKGDGNCGFQFNPDPAKFVFTDHACIACTEFEQGWPVRIFVALAPFGERRCMQALQQVLLSDGNGRSSYNPDSRAQLNLWSRGKAATAVRQQPTLGLEDCQQWQTWSADDRMDILDAATIARFMNI</sequence>
<accession>A0A1V0BCZ1</accession>
<evidence type="ECO:0000313" key="2">
    <source>
        <dbReference type="Proteomes" id="UP000242792"/>
    </source>
</evidence>
<proteinExistence type="predicted"/>
<organism evidence="1 2">
    <name type="scientific">Comamonas kerstersii</name>
    <dbReference type="NCBI Taxonomy" id="225992"/>
    <lineage>
        <taxon>Bacteria</taxon>
        <taxon>Pseudomonadati</taxon>
        <taxon>Pseudomonadota</taxon>
        <taxon>Betaproteobacteria</taxon>
        <taxon>Burkholderiales</taxon>
        <taxon>Comamonadaceae</taxon>
        <taxon>Comamonas</taxon>
    </lineage>
</organism>
<dbReference type="RefSeq" id="WP_054067978.1">
    <property type="nucleotide sequence ID" value="NZ_CAUCIF010000003.1"/>
</dbReference>
<dbReference type="AlphaFoldDB" id="A0A1V0BCZ1"/>
<name>A0A1V0BCZ1_9BURK</name>
<gene>
    <name evidence="1" type="ORF">B5M06_05085</name>
</gene>
<dbReference type="Proteomes" id="UP000242792">
    <property type="component" value="Chromosome"/>
</dbReference>
<dbReference type="KEGG" id="cke:B5M06_05085"/>
<dbReference type="GeneID" id="83038692"/>
<protein>
    <submittedName>
        <fullName evidence="1">Uncharacterized protein</fullName>
    </submittedName>
</protein>
<reference evidence="1 2" key="1">
    <citation type="submission" date="2017-03" db="EMBL/GenBank/DDBJ databases">
        <title>Rapid Whole Genome Sequencing of Comamonas kerstersii Causing Continuous ambulatory Peritoneal Dialysis-Associated Peritonitis.</title>
        <authorList>
            <person name="Zheng B."/>
        </authorList>
    </citation>
    <scope>NUCLEOTIDE SEQUENCE [LARGE SCALE GENOMIC DNA]</scope>
    <source>
        <strain evidence="1 2">8943</strain>
    </source>
</reference>
<dbReference type="EMBL" id="CP020121">
    <property type="protein sequence ID" value="AQZ97731.1"/>
    <property type="molecule type" value="Genomic_DNA"/>
</dbReference>